<dbReference type="RefSeq" id="WP_344130283.1">
    <property type="nucleotide sequence ID" value="NZ_BAAARA010000007.1"/>
</dbReference>
<protein>
    <submittedName>
        <fullName evidence="1">Uncharacterized protein</fullName>
    </submittedName>
</protein>
<gene>
    <name evidence="1" type="ORF">GCM10009854_24110</name>
</gene>
<reference evidence="2" key="1">
    <citation type="journal article" date="2019" name="Int. J. Syst. Evol. Microbiol.">
        <title>The Global Catalogue of Microorganisms (GCM) 10K type strain sequencing project: providing services to taxonomists for standard genome sequencing and annotation.</title>
        <authorList>
            <consortium name="The Broad Institute Genomics Platform"/>
            <consortium name="The Broad Institute Genome Sequencing Center for Infectious Disease"/>
            <person name="Wu L."/>
            <person name="Ma J."/>
        </authorList>
    </citation>
    <scope>NUCLEOTIDE SEQUENCE [LARGE SCALE GENOMIC DNA]</scope>
    <source>
        <strain evidence="2">JCM 16221</strain>
    </source>
</reference>
<dbReference type="Proteomes" id="UP001501218">
    <property type="component" value="Unassembled WGS sequence"/>
</dbReference>
<proteinExistence type="predicted"/>
<dbReference type="EMBL" id="BAAARA010000007">
    <property type="protein sequence ID" value="GAA2346366.1"/>
    <property type="molecule type" value="Genomic_DNA"/>
</dbReference>
<evidence type="ECO:0000313" key="1">
    <source>
        <dbReference type="EMBL" id="GAA2346366.1"/>
    </source>
</evidence>
<sequence length="53" mass="6038">MAVKIVHTELRQELRFGDRATAEHYIHHHGGANAWYVTTVTPGRSPQRAEQRG</sequence>
<comment type="caution">
    <text evidence="1">The sequence shown here is derived from an EMBL/GenBank/DDBJ whole genome shotgun (WGS) entry which is preliminary data.</text>
</comment>
<organism evidence="1 2">
    <name type="scientific">Saccharopolyspora halophila</name>
    <dbReference type="NCBI Taxonomy" id="405551"/>
    <lineage>
        <taxon>Bacteria</taxon>
        <taxon>Bacillati</taxon>
        <taxon>Actinomycetota</taxon>
        <taxon>Actinomycetes</taxon>
        <taxon>Pseudonocardiales</taxon>
        <taxon>Pseudonocardiaceae</taxon>
        <taxon>Saccharopolyspora</taxon>
    </lineage>
</organism>
<name>A0ABP5T8B3_9PSEU</name>
<evidence type="ECO:0000313" key="2">
    <source>
        <dbReference type="Proteomes" id="UP001501218"/>
    </source>
</evidence>
<accession>A0ABP5T8B3</accession>
<keyword evidence="2" id="KW-1185">Reference proteome</keyword>